<dbReference type="Gene3D" id="3.40.50.10490">
    <property type="entry name" value="Glucose-6-phosphate isomerase like protein, domain 1"/>
    <property type="match status" value="2"/>
</dbReference>
<keyword evidence="1" id="KW-0032">Aminotransferase</keyword>
<protein>
    <submittedName>
        <fullName evidence="4">SIS domain-containing protein</fullName>
    </submittedName>
</protein>
<dbReference type="PANTHER" id="PTHR10937:SF8">
    <property type="entry name" value="AMINOTRANSFERASE-RELATED"/>
    <property type="match status" value="1"/>
</dbReference>
<dbReference type="Proteomes" id="UP000603940">
    <property type="component" value="Unassembled WGS sequence"/>
</dbReference>
<gene>
    <name evidence="4" type="ORF">IBL25_03610</name>
</gene>
<dbReference type="InterPro" id="IPR046348">
    <property type="entry name" value="SIS_dom_sf"/>
</dbReference>
<dbReference type="EMBL" id="JACTUZ010000007">
    <property type="protein sequence ID" value="MBC9176031.1"/>
    <property type="molecule type" value="Genomic_DNA"/>
</dbReference>
<dbReference type="InterPro" id="IPR035466">
    <property type="entry name" value="GlmS/AgaS_SIS"/>
</dbReference>
<evidence type="ECO:0000256" key="2">
    <source>
        <dbReference type="ARBA" id="ARBA00022737"/>
    </source>
</evidence>
<evidence type="ECO:0000313" key="4">
    <source>
        <dbReference type="EMBL" id="MBC9176031.1"/>
    </source>
</evidence>
<keyword evidence="5" id="KW-1185">Reference proteome</keyword>
<dbReference type="InterPro" id="IPR035490">
    <property type="entry name" value="GlmS/FrlB_SIS"/>
</dbReference>
<feature type="domain" description="SIS" evidence="3">
    <location>
        <begin position="190"/>
        <end position="326"/>
    </location>
</feature>
<name>A0ABR7R2T4_9PROT</name>
<accession>A0ABR7R2T4</accession>
<proteinExistence type="predicted"/>
<dbReference type="CDD" id="cd05009">
    <property type="entry name" value="SIS_GlmS_GlmD_2"/>
    <property type="match status" value="1"/>
</dbReference>
<evidence type="ECO:0000313" key="5">
    <source>
        <dbReference type="Proteomes" id="UP000603940"/>
    </source>
</evidence>
<dbReference type="PROSITE" id="PS51464">
    <property type="entry name" value="SIS"/>
    <property type="match status" value="2"/>
</dbReference>
<evidence type="ECO:0000256" key="1">
    <source>
        <dbReference type="ARBA" id="ARBA00022576"/>
    </source>
</evidence>
<organism evidence="4 5">
    <name type="scientific">Pseudoroseomonas ludipueritiae</name>
    <dbReference type="NCBI Taxonomy" id="198093"/>
    <lineage>
        <taxon>Bacteria</taxon>
        <taxon>Pseudomonadati</taxon>
        <taxon>Pseudomonadota</taxon>
        <taxon>Alphaproteobacteria</taxon>
        <taxon>Acetobacterales</taxon>
        <taxon>Acetobacteraceae</taxon>
        <taxon>Pseudoroseomonas</taxon>
    </lineage>
</organism>
<reference evidence="4 5" key="1">
    <citation type="journal article" date="2009" name="Int. J. Syst. Evol. Microbiol.">
        <title>Transfer of Teichococcus ludipueritiae and Muricoccus roseus to the genus Roseomonas, as Roseomonas ludipueritiae comb. nov. and Roseomonas rosea comb. nov., respectively, and emended description of the genus Roseomonas.</title>
        <authorList>
            <person name="Sanchez-Porro C."/>
            <person name="Gallego V."/>
            <person name="Busse H.J."/>
            <person name="Kampfer P."/>
            <person name="Ventosa A."/>
        </authorList>
    </citation>
    <scope>NUCLEOTIDE SEQUENCE [LARGE SCALE GENOMIC DNA]</scope>
    <source>
        <strain evidence="4 5">DSM 14915</strain>
    </source>
</reference>
<dbReference type="SUPFAM" id="SSF53697">
    <property type="entry name" value="SIS domain"/>
    <property type="match status" value="1"/>
</dbReference>
<dbReference type="Pfam" id="PF01380">
    <property type="entry name" value="SIS"/>
    <property type="match status" value="2"/>
</dbReference>
<feature type="domain" description="SIS" evidence="3">
    <location>
        <begin position="26"/>
        <end position="177"/>
    </location>
</feature>
<sequence>MQAEIAEIPDAIERLLTGSAAEIAEAGALLRRLSPPVVVTVARGSSDHAASAFKIACEILTGVPVASLGPSIASIYRSVPRLKGAVALAISQSGRSPDLVAALQAARQGGGATIAIVNVERSPLAEAADITIPLRAGPERSVAATKSFVSSAAAALAVLAAWRQDSALREALSRLPATLRAAPADSWSVALPEFAAASSLYVLGRGPGLAIAMEAALKFKETSILHAEAFSSAEVQHGPMSLVQGGFPVLAFLQDDAARPGLLDTVARLAAQGGRVFVAGGEAPGAVTLPVPATGHPLTDSIAAITGFYRFVEALSRARGLDPDHPPHLRKVTETL</sequence>
<dbReference type="CDD" id="cd05008">
    <property type="entry name" value="SIS_GlmS_GlmD_1"/>
    <property type="match status" value="1"/>
</dbReference>
<dbReference type="RefSeq" id="WP_187777199.1">
    <property type="nucleotide sequence ID" value="NZ_JBHTKP010000001.1"/>
</dbReference>
<keyword evidence="1" id="KW-0808">Transferase</keyword>
<comment type="caution">
    <text evidence="4">The sequence shown here is derived from an EMBL/GenBank/DDBJ whole genome shotgun (WGS) entry which is preliminary data.</text>
</comment>
<keyword evidence="2" id="KW-0677">Repeat</keyword>
<dbReference type="PANTHER" id="PTHR10937">
    <property type="entry name" value="GLUCOSAMINE--FRUCTOSE-6-PHOSPHATE AMINOTRANSFERASE, ISOMERIZING"/>
    <property type="match status" value="1"/>
</dbReference>
<dbReference type="InterPro" id="IPR001347">
    <property type="entry name" value="SIS_dom"/>
</dbReference>
<evidence type="ECO:0000259" key="3">
    <source>
        <dbReference type="PROSITE" id="PS51464"/>
    </source>
</evidence>